<proteinExistence type="predicted"/>
<gene>
    <name evidence="1" type="ORF">PPENT_87.1.T0570007</name>
</gene>
<accession>A0A8S1V8Z0</accession>
<dbReference type="AlphaFoldDB" id="A0A8S1V8Z0"/>
<dbReference type="EMBL" id="CAJJDO010000057">
    <property type="protein sequence ID" value="CAD8172272.1"/>
    <property type="molecule type" value="Genomic_DNA"/>
</dbReference>
<name>A0A8S1V8Z0_9CILI</name>
<keyword evidence="2" id="KW-1185">Reference proteome</keyword>
<organism evidence="1 2">
    <name type="scientific">Paramecium pentaurelia</name>
    <dbReference type="NCBI Taxonomy" id="43138"/>
    <lineage>
        <taxon>Eukaryota</taxon>
        <taxon>Sar</taxon>
        <taxon>Alveolata</taxon>
        <taxon>Ciliophora</taxon>
        <taxon>Intramacronucleata</taxon>
        <taxon>Oligohymenophorea</taxon>
        <taxon>Peniculida</taxon>
        <taxon>Parameciidae</taxon>
        <taxon>Paramecium</taxon>
    </lineage>
</organism>
<sequence length="162" mass="18547">MKIILLCETWRKWEGRLMLEIGRGSERVSISSPFVQLQSRLNPFALGNEVRRIVSASVLETSILFVKGLSPSMPGSNRSVLQRPGLRDDHDAQGNHEQLKRVTFQLPGDNFMAPPLQIPVEARSSEEDVHLLLTRKKNAKLFKIIYEKSSFIYWSKNQFNPI</sequence>
<comment type="caution">
    <text evidence="1">The sequence shown here is derived from an EMBL/GenBank/DDBJ whole genome shotgun (WGS) entry which is preliminary data.</text>
</comment>
<evidence type="ECO:0000313" key="2">
    <source>
        <dbReference type="Proteomes" id="UP000689195"/>
    </source>
</evidence>
<reference evidence="1" key="1">
    <citation type="submission" date="2021-01" db="EMBL/GenBank/DDBJ databases">
        <authorList>
            <consortium name="Genoscope - CEA"/>
            <person name="William W."/>
        </authorList>
    </citation>
    <scope>NUCLEOTIDE SEQUENCE</scope>
</reference>
<protein>
    <submittedName>
        <fullName evidence="1">Uncharacterized protein</fullName>
    </submittedName>
</protein>
<evidence type="ECO:0000313" key="1">
    <source>
        <dbReference type="EMBL" id="CAD8172272.1"/>
    </source>
</evidence>
<dbReference type="Proteomes" id="UP000689195">
    <property type="component" value="Unassembled WGS sequence"/>
</dbReference>